<dbReference type="AlphaFoldDB" id="A0A812JYN5"/>
<proteinExistence type="predicted"/>
<accession>A0A812JYN5</accession>
<organism evidence="1 2">
    <name type="scientific">Symbiodinium pilosum</name>
    <name type="common">Dinoflagellate</name>
    <dbReference type="NCBI Taxonomy" id="2952"/>
    <lineage>
        <taxon>Eukaryota</taxon>
        <taxon>Sar</taxon>
        <taxon>Alveolata</taxon>
        <taxon>Dinophyceae</taxon>
        <taxon>Suessiales</taxon>
        <taxon>Symbiodiniaceae</taxon>
        <taxon>Symbiodinium</taxon>
    </lineage>
</organism>
<keyword evidence="2" id="KW-1185">Reference proteome</keyword>
<evidence type="ECO:0000313" key="1">
    <source>
        <dbReference type="EMBL" id="CAE7211797.1"/>
    </source>
</evidence>
<reference evidence="1" key="1">
    <citation type="submission" date="2021-02" db="EMBL/GenBank/DDBJ databases">
        <authorList>
            <person name="Dougan E. K."/>
            <person name="Rhodes N."/>
            <person name="Thang M."/>
            <person name="Chan C."/>
        </authorList>
    </citation>
    <scope>NUCLEOTIDE SEQUENCE</scope>
</reference>
<dbReference type="Proteomes" id="UP000649617">
    <property type="component" value="Unassembled WGS sequence"/>
</dbReference>
<sequence>ISVMNFLGQTRAQRPKNQIELTEAVKQQLQRSASHGLLQEACLSVLRDMEAWLRIAPAAGQTAAEFARQVMHIPVDEIPDALNMLQTSQVSDAIECLEDTLKSPLEGLSEKYRKPLSQEAKNQLKALPASDRASMLQEWRHFFRSYLTDSKEPYADSSPLSQFWAYDDEPHPWLDVLERIDLKMSSFGPAFEELYST</sequence>
<protein>
    <submittedName>
        <fullName evidence="1">Uncharacterized protein</fullName>
    </submittedName>
</protein>
<dbReference type="OrthoDB" id="2423195at2759"/>
<name>A0A812JYN5_SYMPI</name>
<comment type="caution">
    <text evidence="1">The sequence shown here is derived from an EMBL/GenBank/DDBJ whole genome shotgun (WGS) entry which is preliminary data.</text>
</comment>
<evidence type="ECO:0000313" key="2">
    <source>
        <dbReference type="Proteomes" id="UP000649617"/>
    </source>
</evidence>
<gene>
    <name evidence="1" type="ORF">SPIL2461_LOCUS2346</name>
</gene>
<feature type="non-terminal residue" evidence="1">
    <location>
        <position position="197"/>
    </location>
</feature>
<dbReference type="EMBL" id="CAJNIZ010002551">
    <property type="protein sequence ID" value="CAE7211797.1"/>
    <property type="molecule type" value="Genomic_DNA"/>
</dbReference>